<dbReference type="AlphaFoldDB" id="K1QDY8"/>
<name>K1QDY8_MAGGI</name>
<protein>
    <submittedName>
        <fullName evidence="2">Uncharacterized protein C21orf59-like protein</fullName>
    </submittedName>
</protein>
<proteinExistence type="inferred from homology"/>
<dbReference type="GO" id="GO:0003352">
    <property type="term" value="P:regulation of cilium movement"/>
    <property type="evidence" value="ECO:0007669"/>
    <property type="project" value="InterPro"/>
</dbReference>
<dbReference type="InterPro" id="IPR021298">
    <property type="entry name" value="CFAP298"/>
</dbReference>
<dbReference type="InParanoid" id="K1QDY8"/>
<dbReference type="HOGENOM" id="CLU_064854_0_0_1"/>
<gene>
    <name evidence="2" type="ORF">CGI_10004163</name>
</gene>
<dbReference type="Pfam" id="PF11069">
    <property type="entry name" value="CFAP298"/>
    <property type="match status" value="1"/>
</dbReference>
<comment type="similarity">
    <text evidence="1">Belongs to the CFAP298 family.</text>
</comment>
<organism evidence="2">
    <name type="scientific">Magallana gigas</name>
    <name type="common">Pacific oyster</name>
    <name type="synonym">Crassostrea gigas</name>
    <dbReference type="NCBI Taxonomy" id="29159"/>
    <lineage>
        <taxon>Eukaryota</taxon>
        <taxon>Metazoa</taxon>
        <taxon>Spiralia</taxon>
        <taxon>Lophotrochozoa</taxon>
        <taxon>Mollusca</taxon>
        <taxon>Bivalvia</taxon>
        <taxon>Autobranchia</taxon>
        <taxon>Pteriomorphia</taxon>
        <taxon>Ostreida</taxon>
        <taxon>Ostreoidea</taxon>
        <taxon>Ostreidae</taxon>
        <taxon>Magallana</taxon>
    </lineage>
</organism>
<dbReference type="PANTHER" id="PTHR13238:SF0">
    <property type="entry name" value="CILIA- AND FLAGELLA-ASSOCIATED PROTEIN 298"/>
    <property type="match status" value="1"/>
</dbReference>
<evidence type="ECO:0000313" key="2">
    <source>
        <dbReference type="EMBL" id="EKC27010.1"/>
    </source>
</evidence>
<reference evidence="2" key="1">
    <citation type="journal article" date="2012" name="Nature">
        <title>The oyster genome reveals stress adaptation and complexity of shell formation.</title>
        <authorList>
            <person name="Zhang G."/>
            <person name="Fang X."/>
            <person name="Guo X."/>
            <person name="Li L."/>
            <person name="Luo R."/>
            <person name="Xu F."/>
            <person name="Yang P."/>
            <person name="Zhang L."/>
            <person name="Wang X."/>
            <person name="Qi H."/>
            <person name="Xiong Z."/>
            <person name="Que H."/>
            <person name="Xie Y."/>
            <person name="Holland P.W."/>
            <person name="Paps J."/>
            <person name="Zhu Y."/>
            <person name="Wu F."/>
            <person name="Chen Y."/>
            <person name="Wang J."/>
            <person name="Peng C."/>
            <person name="Meng J."/>
            <person name="Yang L."/>
            <person name="Liu J."/>
            <person name="Wen B."/>
            <person name="Zhang N."/>
            <person name="Huang Z."/>
            <person name="Zhu Q."/>
            <person name="Feng Y."/>
            <person name="Mount A."/>
            <person name="Hedgecock D."/>
            <person name="Xu Z."/>
            <person name="Liu Y."/>
            <person name="Domazet-Loso T."/>
            <person name="Du Y."/>
            <person name="Sun X."/>
            <person name="Zhang S."/>
            <person name="Liu B."/>
            <person name="Cheng P."/>
            <person name="Jiang X."/>
            <person name="Li J."/>
            <person name="Fan D."/>
            <person name="Wang W."/>
            <person name="Fu W."/>
            <person name="Wang T."/>
            <person name="Wang B."/>
            <person name="Zhang J."/>
            <person name="Peng Z."/>
            <person name="Li Y."/>
            <person name="Li N."/>
            <person name="Wang J."/>
            <person name="Chen M."/>
            <person name="He Y."/>
            <person name="Tan F."/>
            <person name="Song X."/>
            <person name="Zheng Q."/>
            <person name="Huang R."/>
            <person name="Yang H."/>
            <person name="Du X."/>
            <person name="Chen L."/>
            <person name="Yang M."/>
            <person name="Gaffney P.M."/>
            <person name="Wang S."/>
            <person name="Luo L."/>
            <person name="She Z."/>
            <person name="Ming Y."/>
            <person name="Huang W."/>
            <person name="Zhang S."/>
            <person name="Huang B."/>
            <person name="Zhang Y."/>
            <person name="Qu T."/>
            <person name="Ni P."/>
            <person name="Miao G."/>
            <person name="Wang J."/>
            <person name="Wang Q."/>
            <person name="Steinberg C.E."/>
            <person name="Wang H."/>
            <person name="Li N."/>
            <person name="Qian L."/>
            <person name="Zhang G."/>
            <person name="Li Y."/>
            <person name="Yang H."/>
            <person name="Liu X."/>
            <person name="Wang J."/>
            <person name="Yin Y."/>
            <person name="Wang J."/>
        </authorList>
    </citation>
    <scope>NUCLEOTIDE SEQUENCE [LARGE SCALE GENOMIC DNA]</scope>
    <source>
        <strain evidence="2">05x7-T-G4-1.051#20</strain>
    </source>
</reference>
<dbReference type="EMBL" id="JH815984">
    <property type="protein sequence ID" value="EKC27010.1"/>
    <property type="molecule type" value="Genomic_DNA"/>
</dbReference>
<sequence length="307" mass="35196">MVKLHIKKGDESQFLYETTVELPIDELVKDVCAIHNGRLKVQRICAEMEELAEHGITLPPNMQGLTEEQVEELKLKDEWADKCVPQGGVRENKDPIGRRNGQAPTEKMAEMMKKTTKEAKDMISKKKAEANVCVTQATVKEALDILRGAVMIVYPMNLPPHENASTEVLEEDNTSIWFSGKEMLRGKQLKDFIGKNEKTKIVAKIQKRGLGAPGREPVVTEDEQKKMMAYYYKKQEEFKRGLGAPGREPVVTEDEQKKMMAYYYKKQEEFKKLEAESEDAYLDSPWSDSNQLKRQFHGMNNIKWGPR</sequence>
<evidence type="ECO:0000256" key="1">
    <source>
        <dbReference type="ARBA" id="ARBA00009619"/>
    </source>
</evidence>
<accession>K1QDY8</accession>
<dbReference type="PANTHER" id="PTHR13238">
    <property type="entry name" value="PROTEIN C21ORF59"/>
    <property type="match status" value="1"/>
</dbReference>
<dbReference type="FunCoup" id="K1QDY8">
    <property type="interactions" value="23"/>
</dbReference>